<name>A0ABD0U014_DENTH</name>
<organism evidence="1 2">
    <name type="scientific">Dendrobium thyrsiflorum</name>
    <name type="common">Pinecone-like raceme dendrobium</name>
    <name type="synonym">Orchid</name>
    <dbReference type="NCBI Taxonomy" id="117978"/>
    <lineage>
        <taxon>Eukaryota</taxon>
        <taxon>Viridiplantae</taxon>
        <taxon>Streptophyta</taxon>
        <taxon>Embryophyta</taxon>
        <taxon>Tracheophyta</taxon>
        <taxon>Spermatophyta</taxon>
        <taxon>Magnoliopsida</taxon>
        <taxon>Liliopsida</taxon>
        <taxon>Asparagales</taxon>
        <taxon>Orchidaceae</taxon>
        <taxon>Epidendroideae</taxon>
        <taxon>Malaxideae</taxon>
        <taxon>Dendrobiinae</taxon>
        <taxon>Dendrobium</taxon>
    </lineage>
</organism>
<dbReference type="EMBL" id="JANQDX010000018">
    <property type="protein sequence ID" value="KAL0905288.1"/>
    <property type="molecule type" value="Genomic_DNA"/>
</dbReference>
<evidence type="ECO:0000313" key="2">
    <source>
        <dbReference type="Proteomes" id="UP001552299"/>
    </source>
</evidence>
<keyword evidence="2" id="KW-1185">Reference proteome</keyword>
<sequence length="93" mass="10817">MLVDGGRQGEEDPIDVVFDGVVDLKVDVEEERSKHIYFSLIIVDESMILLWIGHSWVRRPRKIVFSSLDDESSKGEEMYRRSEGFGWSAKTRR</sequence>
<dbReference type="AlphaFoldDB" id="A0ABD0U014"/>
<comment type="caution">
    <text evidence="1">The sequence shown here is derived from an EMBL/GenBank/DDBJ whole genome shotgun (WGS) entry which is preliminary data.</text>
</comment>
<proteinExistence type="predicted"/>
<gene>
    <name evidence="1" type="ORF">M5K25_023697</name>
</gene>
<dbReference type="Proteomes" id="UP001552299">
    <property type="component" value="Unassembled WGS sequence"/>
</dbReference>
<protein>
    <submittedName>
        <fullName evidence="1">Uncharacterized protein</fullName>
    </submittedName>
</protein>
<reference evidence="1 2" key="1">
    <citation type="journal article" date="2024" name="Plant Biotechnol. J.">
        <title>Dendrobium thyrsiflorum genome and its molecular insights into genes involved in important horticultural traits.</title>
        <authorList>
            <person name="Chen B."/>
            <person name="Wang J.Y."/>
            <person name="Zheng P.J."/>
            <person name="Li K.L."/>
            <person name="Liang Y.M."/>
            <person name="Chen X.F."/>
            <person name="Zhang C."/>
            <person name="Zhao X."/>
            <person name="He X."/>
            <person name="Zhang G.Q."/>
            <person name="Liu Z.J."/>
            <person name="Xu Q."/>
        </authorList>
    </citation>
    <scope>NUCLEOTIDE SEQUENCE [LARGE SCALE GENOMIC DNA]</scope>
    <source>
        <strain evidence="1">GZMU011</strain>
    </source>
</reference>
<evidence type="ECO:0000313" key="1">
    <source>
        <dbReference type="EMBL" id="KAL0905288.1"/>
    </source>
</evidence>
<accession>A0ABD0U014</accession>